<feature type="transmembrane region" description="Helical" evidence="2">
    <location>
        <begin position="306"/>
        <end position="325"/>
    </location>
</feature>
<feature type="compositionally biased region" description="Polar residues" evidence="1">
    <location>
        <begin position="249"/>
        <end position="258"/>
    </location>
</feature>
<gene>
    <name evidence="3" type="ORF">PCOAH_00014710</name>
</gene>
<sequence>MEEDDTEQTLFRRTPNQRSRDGCRMCQDKYRKFINTCLAWELVLLVVHILIFLILIFKWVKDRKLDDENKKLFRTFESGGHFFQGVLFVLLIVPFRFNKRIIKWIYNFSMKNETHMDECRQQPYQRPYADIEENKRGNYSSNEEDGDEGVSEKGSKRNSGMNTTLGSFSDNNIDHGVVSGRAVNNQAVVEHFSDASEIGTGKRDGNGQFIHIGYTNSARGGNGMDHQNGNAGKTTSGERVTMNRRKKGSNCSSGSLHRGNTNRKIPLCESFMNSLVFPVNTPKHTREKIRYFFLCAKLYAKKKISFLFLLKYACSFILMFAYPLYNLVKRKFFREIFYKSSYYMNGFDFAAGLLTGFLFVLVYGVVKFFASFYMNRKNEKFYFFDNYPFLGEVKCLCDENVRIITHNNPHLKDMAIEYLNAYAIYKTFLLKGILIQFLLCICAFAFTFMSMNTSVSVKG</sequence>
<dbReference type="GeneID" id="30908197"/>
<accession>A0A1B1DWR8</accession>
<proteinExistence type="predicted"/>
<reference evidence="4" key="1">
    <citation type="submission" date="2016-06" db="EMBL/GenBank/DDBJ databases">
        <title>First high quality genome sequence of Plasmodium coatneyi using continuous long reads from single molecule, real-time sequencing.</title>
        <authorList>
            <person name="Chien J.-T."/>
            <person name="Pakala S.B."/>
            <person name="Geraldo J.A."/>
            <person name="Lapp S.A."/>
            <person name="Barnwell J.W."/>
            <person name="Kissinger J.C."/>
            <person name="Galinski M.R."/>
            <person name="Humphrey J.C."/>
        </authorList>
    </citation>
    <scope>NUCLEOTIDE SEQUENCE [LARGE SCALE GENOMIC DNA]</scope>
    <source>
        <strain evidence="4">Hackeri</strain>
    </source>
</reference>
<protein>
    <submittedName>
        <fullName evidence="3">Uncharacterized protein</fullName>
    </submittedName>
</protein>
<evidence type="ECO:0000313" key="4">
    <source>
        <dbReference type="Proteomes" id="UP000092716"/>
    </source>
</evidence>
<dbReference type="OrthoDB" id="371207at2759"/>
<feature type="transmembrane region" description="Helical" evidence="2">
    <location>
        <begin position="428"/>
        <end position="449"/>
    </location>
</feature>
<name>A0A1B1DWR8_9APIC</name>
<feature type="compositionally biased region" description="Polar residues" evidence="1">
    <location>
        <begin position="157"/>
        <end position="169"/>
    </location>
</feature>
<feature type="region of interest" description="Disordered" evidence="1">
    <location>
        <begin position="125"/>
        <end position="169"/>
    </location>
</feature>
<dbReference type="KEGG" id="pcot:PCOAH_00014710"/>
<keyword evidence="2" id="KW-1133">Transmembrane helix</keyword>
<feature type="transmembrane region" description="Helical" evidence="2">
    <location>
        <begin position="349"/>
        <end position="370"/>
    </location>
</feature>
<feature type="compositionally biased region" description="Polar residues" evidence="1">
    <location>
        <begin position="217"/>
        <end position="238"/>
    </location>
</feature>
<organism evidence="3 4">
    <name type="scientific">Plasmodium coatneyi</name>
    <dbReference type="NCBI Taxonomy" id="208452"/>
    <lineage>
        <taxon>Eukaryota</taxon>
        <taxon>Sar</taxon>
        <taxon>Alveolata</taxon>
        <taxon>Apicomplexa</taxon>
        <taxon>Aconoidasida</taxon>
        <taxon>Haemosporida</taxon>
        <taxon>Plasmodiidae</taxon>
        <taxon>Plasmodium</taxon>
    </lineage>
</organism>
<evidence type="ECO:0000256" key="2">
    <source>
        <dbReference type="SAM" id="Phobius"/>
    </source>
</evidence>
<feature type="transmembrane region" description="Helical" evidence="2">
    <location>
        <begin position="80"/>
        <end position="97"/>
    </location>
</feature>
<dbReference type="RefSeq" id="XP_019913742.1">
    <property type="nucleotide sequence ID" value="XM_020058280.1"/>
</dbReference>
<dbReference type="VEuPathDB" id="PlasmoDB:PCOAH_00014710"/>
<keyword evidence="4" id="KW-1185">Reference proteome</keyword>
<dbReference type="AlphaFoldDB" id="A0A1B1DWR8"/>
<dbReference type="EMBL" id="CP016244">
    <property type="protein sequence ID" value="ANQ07047.1"/>
    <property type="molecule type" value="Genomic_DNA"/>
</dbReference>
<dbReference type="Proteomes" id="UP000092716">
    <property type="component" value="Chromosome 6"/>
</dbReference>
<keyword evidence="2" id="KW-0472">Membrane</keyword>
<keyword evidence="2" id="KW-0812">Transmembrane</keyword>
<evidence type="ECO:0000313" key="3">
    <source>
        <dbReference type="EMBL" id="ANQ07047.1"/>
    </source>
</evidence>
<feature type="transmembrane region" description="Helical" evidence="2">
    <location>
        <begin position="38"/>
        <end position="60"/>
    </location>
</feature>
<evidence type="ECO:0000256" key="1">
    <source>
        <dbReference type="SAM" id="MobiDB-lite"/>
    </source>
</evidence>
<feature type="region of interest" description="Disordered" evidence="1">
    <location>
        <begin position="217"/>
        <end position="258"/>
    </location>
</feature>